<organism evidence="2 3">
    <name type="scientific">Puccinia striiformis f. sp. tritici PST-78</name>
    <dbReference type="NCBI Taxonomy" id="1165861"/>
    <lineage>
        <taxon>Eukaryota</taxon>
        <taxon>Fungi</taxon>
        <taxon>Dikarya</taxon>
        <taxon>Basidiomycota</taxon>
        <taxon>Pucciniomycotina</taxon>
        <taxon>Pucciniomycetes</taxon>
        <taxon>Pucciniales</taxon>
        <taxon>Pucciniaceae</taxon>
        <taxon>Puccinia</taxon>
    </lineage>
</organism>
<dbReference type="AlphaFoldDB" id="A0A0L0V3Q7"/>
<evidence type="ECO:0000313" key="2">
    <source>
        <dbReference type="EMBL" id="KNE93816.1"/>
    </source>
</evidence>
<gene>
    <name evidence="2" type="ORF">PSTG_12819</name>
</gene>
<evidence type="ECO:0000256" key="1">
    <source>
        <dbReference type="SAM" id="MobiDB-lite"/>
    </source>
</evidence>
<dbReference type="OrthoDB" id="2501881at2759"/>
<dbReference type="EMBL" id="AJIL01000129">
    <property type="protein sequence ID" value="KNE93816.1"/>
    <property type="molecule type" value="Genomic_DNA"/>
</dbReference>
<dbReference type="Proteomes" id="UP000054564">
    <property type="component" value="Unassembled WGS sequence"/>
</dbReference>
<comment type="caution">
    <text evidence="2">The sequence shown here is derived from an EMBL/GenBank/DDBJ whole genome shotgun (WGS) entry which is preliminary data.</text>
</comment>
<proteinExistence type="predicted"/>
<evidence type="ECO:0000313" key="3">
    <source>
        <dbReference type="Proteomes" id="UP000054564"/>
    </source>
</evidence>
<sequence length="717" mass="82741">MMHTISRTCTRARPVFESYQHHHHQQLFVRVRNLLKANQAHQASQLFINELSQHLPKPGQATGEAAKGRDDWLWKTTILFRSYNHPELALHTFNHLKSLHLPVPIKAAVSAFQASSDLVWNYPNDNPHRVQQEMLGNTQTGYDDQHLHHTHLAKSLLELTNLHQQQQQQHHIPQKSALKNQHENLDETPSTSVNLSDQNTRVLEVIMANILKLGDMDWIVSIFRDFYPRYTEQLGLYLYPDSSSPSETRKIKPMSPDQAVPSGRLVKFLVTGYTVCKDLRRAFFVVKFHRAIMEDRQRSSDSTGTDLTPEITFLREISRSTIGSQEMRMRMVTDILKHLSRKQSVNELDSYAIDGLLEMRYRLAREGWNLRRHQQATFDVISTTINCSLNLFLLHRAHPPTFPINQSSTTLIHGQRQGQHIISSWKYRPTAKTFTISILSLRSLLRFQTRSIIIRTRHPSLSNHNSYHHPGDLEEGISIEKRPKKRRASPGPHRSILSQIIAFENLNQLVCGSVSTLPLSPNNNLQGDTINYKRQETQRCLPIRFELLTFMNLKLLVECLLLARDYVSVWILLLFLMKSRSAMSITELDEMTEQIKTVKNRLEDLNPDLSTSWPLSQTPSSLTKDLSTEKYNFLLKLEGLLRTCFKLDFNALSNHSSLSWENETVIVCKKIDREHSKLNYQFLNSTALSEFTLSFLRKEIGKGQLDVLSYGIDDHTP</sequence>
<name>A0A0L0V3Q7_9BASI</name>
<protein>
    <submittedName>
        <fullName evidence="2">Uncharacterized protein</fullName>
    </submittedName>
</protein>
<accession>A0A0L0V3Q7</accession>
<feature type="region of interest" description="Disordered" evidence="1">
    <location>
        <begin position="463"/>
        <end position="492"/>
    </location>
</feature>
<keyword evidence="3" id="KW-1185">Reference proteome</keyword>
<reference evidence="3" key="1">
    <citation type="submission" date="2014-03" db="EMBL/GenBank/DDBJ databases">
        <title>The Genome Sequence of Puccinia striiformis f. sp. tritici PST-78.</title>
        <authorList>
            <consortium name="The Broad Institute Genome Sequencing Platform"/>
            <person name="Cuomo C."/>
            <person name="Hulbert S."/>
            <person name="Chen X."/>
            <person name="Walker B."/>
            <person name="Young S.K."/>
            <person name="Zeng Q."/>
            <person name="Gargeya S."/>
            <person name="Fitzgerald M."/>
            <person name="Haas B."/>
            <person name="Abouelleil A."/>
            <person name="Alvarado L."/>
            <person name="Arachchi H.M."/>
            <person name="Berlin A.M."/>
            <person name="Chapman S.B."/>
            <person name="Goldberg J."/>
            <person name="Griggs A."/>
            <person name="Gujja S."/>
            <person name="Hansen M."/>
            <person name="Howarth C."/>
            <person name="Imamovic A."/>
            <person name="Larimer J."/>
            <person name="McCowan C."/>
            <person name="Montmayeur A."/>
            <person name="Murphy C."/>
            <person name="Neiman D."/>
            <person name="Pearson M."/>
            <person name="Priest M."/>
            <person name="Roberts A."/>
            <person name="Saif S."/>
            <person name="Shea T."/>
            <person name="Sisk P."/>
            <person name="Sykes S."/>
            <person name="Wortman J."/>
            <person name="Nusbaum C."/>
            <person name="Birren B."/>
        </authorList>
    </citation>
    <scope>NUCLEOTIDE SEQUENCE [LARGE SCALE GENOMIC DNA]</scope>
    <source>
        <strain evidence="3">race PST-78</strain>
    </source>
</reference>